<keyword evidence="4" id="KW-0243">Dynein</keyword>
<dbReference type="PANTHER" id="PTHR18916">
    <property type="entry name" value="DYNACTIN 1-RELATED MICROTUBULE-BINDING"/>
    <property type="match status" value="1"/>
</dbReference>
<evidence type="ECO:0000256" key="6">
    <source>
        <dbReference type="ARBA" id="ARBA00023212"/>
    </source>
</evidence>
<feature type="domain" description="CAP-Gly" evidence="8">
    <location>
        <begin position="61"/>
        <end position="103"/>
    </location>
</feature>
<evidence type="ECO:0000256" key="5">
    <source>
        <dbReference type="ARBA" id="ARBA00023054"/>
    </source>
</evidence>
<evidence type="ECO:0000256" key="4">
    <source>
        <dbReference type="ARBA" id="ARBA00023017"/>
    </source>
</evidence>
<dbReference type="EMBL" id="CAJOAY010019495">
    <property type="protein sequence ID" value="CAF4330899.1"/>
    <property type="molecule type" value="Genomic_DNA"/>
</dbReference>
<dbReference type="PROSITE" id="PS50245">
    <property type="entry name" value="CAP_GLY_2"/>
    <property type="match status" value="1"/>
</dbReference>
<protein>
    <recommendedName>
        <fullName evidence="8">CAP-Gly domain-containing protein</fullName>
    </recommendedName>
</protein>
<name>A0A820JSY2_9BILA</name>
<accession>A0A820JSY2</accession>
<comment type="subcellular location">
    <subcellularLocation>
        <location evidence="1">Cytoplasm</location>
        <location evidence="1">Cytoskeleton</location>
        <location evidence="1">Spindle</location>
    </subcellularLocation>
</comment>
<dbReference type="GO" id="GO:0051286">
    <property type="term" value="C:cell tip"/>
    <property type="evidence" value="ECO:0007669"/>
    <property type="project" value="TreeGrafter"/>
</dbReference>
<dbReference type="GO" id="GO:0005819">
    <property type="term" value="C:spindle"/>
    <property type="evidence" value="ECO:0007669"/>
    <property type="project" value="UniProtKB-SubCell"/>
</dbReference>
<dbReference type="InterPro" id="IPR036859">
    <property type="entry name" value="CAP-Gly_dom_sf"/>
</dbReference>
<sequence>MSKIPTNRPSLPAIKPFVRQRPKSPTSQQINSIGNDRSNNPFRLADRVTTSGKSGRVAYIGPTQFAEGEWIGIILDEAQGKNDGSYGDVRYFKTNANRGLFCRADKVQLLLSNDTPQQTPPYNKSRISFIGINY</sequence>
<evidence type="ECO:0000256" key="7">
    <source>
        <dbReference type="SAM" id="MobiDB-lite"/>
    </source>
</evidence>
<dbReference type="PROSITE" id="PS00845">
    <property type="entry name" value="CAP_GLY_1"/>
    <property type="match status" value="1"/>
</dbReference>
<organism evidence="9 10">
    <name type="scientific">Adineta steineri</name>
    <dbReference type="NCBI Taxonomy" id="433720"/>
    <lineage>
        <taxon>Eukaryota</taxon>
        <taxon>Metazoa</taxon>
        <taxon>Spiralia</taxon>
        <taxon>Gnathifera</taxon>
        <taxon>Rotifera</taxon>
        <taxon>Eurotatoria</taxon>
        <taxon>Bdelloidea</taxon>
        <taxon>Adinetida</taxon>
        <taxon>Adinetidae</taxon>
        <taxon>Adineta</taxon>
    </lineage>
</organism>
<evidence type="ECO:0000313" key="9">
    <source>
        <dbReference type="EMBL" id="CAF4330899.1"/>
    </source>
</evidence>
<feature type="compositionally biased region" description="Polar residues" evidence="7">
    <location>
        <begin position="23"/>
        <end position="41"/>
    </location>
</feature>
<reference evidence="9" key="1">
    <citation type="submission" date="2021-02" db="EMBL/GenBank/DDBJ databases">
        <authorList>
            <person name="Nowell W R."/>
        </authorList>
    </citation>
    <scope>NUCLEOTIDE SEQUENCE</scope>
</reference>
<dbReference type="Pfam" id="PF01302">
    <property type="entry name" value="CAP_GLY"/>
    <property type="match status" value="1"/>
</dbReference>
<evidence type="ECO:0000256" key="3">
    <source>
        <dbReference type="ARBA" id="ARBA00022701"/>
    </source>
</evidence>
<dbReference type="SUPFAM" id="SSF74924">
    <property type="entry name" value="Cap-Gly domain"/>
    <property type="match status" value="1"/>
</dbReference>
<evidence type="ECO:0000259" key="8">
    <source>
        <dbReference type="PROSITE" id="PS50245"/>
    </source>
</evidence>
<dbReference type="SMART" id="SM01052">
    <property type="entry name" value="CAP_GLY"/>
    <property type="match status" value="1"/>
</dbReference>
<keyword evidence="6" id="KW-0206">Cytoskeleton</keyword>
<dbReference type="GO" id="GO:0030286">
    <property type="term" value="C:dynein complex"/>
    <property type="evidence" value="ECO:0007669"/>
    <property type="project" value="UniProtKB-KW"/>
</dbReference>
<dbReference type="AlphaFoldDB" id="A0A820JSY2"/>
<keyword evidence="2" id="KW-0963">Cytoplasm</keyword>
<dbReference type="Gene3D" id="2.30.30.190">
    <property type="entry name" value="CAP Gly-rich-like domain"/>
    <property type="match status" value="1"/>
</dbReference>
<keyword evidence="3" id="KW-0493">Microtubule</keyword>
<comment type="caution">
    <text evidence="9">The sequence shown here is derived from an EMBL/GenBank/DDBJ whole genome shotgun (WGS) entry which is preliminary data.</text>
</comment>
<proteinExistence type="predicted"/>
<feature type="region of interest" description="Disordered" evidence="7">
    <location>
        <begin position="1"/>
        <end position="43"/>
    </location>
</feature>
<dbReference type="Proteomes" id="UP000663881">
    <property type="component" value="Unassembled WGS sequence"/>
</dbReference>
<evidence type="ECO:0000256" key="1">
    <source>
        <dbReference type="ARBA" id="ARBA00004186"/>
    </source>
</evidence>
<keyword evidence="5" id="KW-0175">Coiled coil</keyword>
<dbReference type="InterPro" id="IPR000938">
    <property type="entry name" value="CAP-Gly_domain"/>
</dbReference>
<dbReference type="GO" id="GO:0000132">
    <property type="term" value="P:establishment of mitotic spindle orientation"/>
    <property type="evidence" value="ECO:0007669"/>
    <property type="project" value="TreeGrafter"/>
</dbReference>
<evidence type="ECO:0000256" key="2">
    <source>
        <dbReference type="ARBA" id="ARBA00022490"/>
    </source>
</evidence>
<gene>
    <name evidence="9" type="ORF">OKA104_LOCUS47765</name>
</gene>
<dbReference type="PANTHER" id="PTHR18916:SF6">
    <property type="entry name" value="DYNACTIN SUBUNIT 1"/>
    <property type="match status" value="1"/>
</dbReference>
<dbReference type="GO" id="GO:0005874">
    <property type="term" value="C:microtubule"/>
    <property type="evidence" value="ECO:0007669"/>
    <property type="project" value="UniProtKB-KW"/>
</dbReference>
<evidence type="ECO:0000313" key="10">
    <source>
        <dbReference type="Proteomes" id="UP000663881"/>
    </source>
</evidence>